<sequence>MGKRLVYPAQRLLPRRLRHPGHPPRGRLGPSFAFGFYCSSQSCISFLLSVSIVYTNSGSTITQPMLENENLVLFDRNNVPVWQSFEHPTNTLLVGQSLKPGQRLTANSSTTNYNAGSLYLSLCSDGLYSFVESNPPQMYYQYKASGTENITYLNDSMVFNSDSTNSDSISLPLGPTIQYMRFEYDGLLRAYTWIDSSGWISLGNVFSSYRPISDCTYPTVYGAYGICWRGHYSCPANGSTPFFEQVDS</sequence>
<reference evidence="2" key="1">
    <citation type="submission" date="2021-03" db="EMBL/GenBank/DDBJ databases">
        <authorList>
            <person name="Li Z."/>
            <person name="Yang C."/>
        </authorList>
    </citation>
    <scope>NUCLEOTIDE SEQUENCE</scope>
    <source>
        <strain evidence="2">Dzin_1.0</strain>
        <tissue evidence="2">Leaf</tissue>
    </source>
</reference>
<name>A0A9D5H689_9LILI</name>
<evidence type="ECO:0000256" key="1">
    <source>
        <dbReference type="ARBA" id="ARBA00022729"/>
    </source>
</evidence>
<reference evidence="2" key="2">
    <citation type="journal article" date="2022" name="Hortic Res">
        <title>The genome of Dioscorea zingiberensis sheds light on the biosynthesis, origin and evolution of the medicinally important diosgenin saponins.</title>
        <authorList>
            <person name="Li Y."/>
            <person name="Tan C."/>
            <person name="Li Z."/>
            <person name="Guo J."/>
            <person name="Li S."/>
            <person name="Chen X."/>
            <person name="Wang C."/>
            <person name="Dai X."/>
            <person name="Yang H."/>
            <person name="Song W."/>
            <person name="Hou L."/>
            <person name="Xu J."/>
            <person name="Tong Z."/>
            <person name="Xu A."/>
            <person name="Yuan X."/>
            <person name="Wang W."/>
            <person name="Yang Q."/>
            <person name="Chen L."/>
            <person name="Sun Z."/>
            <person name="Wang K."/>
            <person name="Pan B."/>
            <person name="Chen J."/>
            <person name="Bao Y."/>
            <person name="Liu F."/>
            <person name="Qi X."/>
            <person name="Gang D.R."/>
            <person name="Wen J."/>
            <person name="Li J."/>
        </authorList>
    </citation>
    <scope>NUCLEOTIDE SEQUENCE</scope>
    <source>
        <strain evidence="2">Dzin_1.0</strain>
    </source>
</reference>
<dbReference type="PANTHER" id="PTHR47976">
    <property type="entry name" value="G-TYPE LECTIN S-RECEPTOR-LIKE SERINE/THREONINE-PROTEIN KINASE SD2-5"/>
    <property type="match status" value="1"/>
</dbReference>
<dbReference type="Proteomes" id="UP001085076">
    <property type="component" value="Miscellaneous, Linkage group lg08"/>
</dbReference>
<keyword evidence="3" id="KW-1185">Reference proteome</keyword>
<dbReference type="SUPFAM" id="SSF51110">
    <property type="entry name" value="alpha-D-mannose-specific plant lectins"/>
    <property type="match status" value="1"/>
</dbReference>
<accession>A0A9D5H689</accession>
<keyword evidence="1" id="KW-0732">Signal</keyword>
<proteinExistence type="predicted"/>
<protein>
    <recommendedName>
        <fullName evidence="4">Bulb-type lectin domain-containing protein</fullName>
    </recommendedName>
</protein>
<dbReference type="PANTHER" id="PTHR47976:SF110">
    <property type="entry name" value="RECEPTOR-LIKE SERINE_THREONINE-PROTEIN KINASE"/>
    <property type="match status" value="1"/>
</dbReference>
<dbReference type="AlphaFoldDB" id="A0A9D5H689"/>
<evidence type="ECO:0000313" key="3">
    <source>
        <dbReference type="Proteomes" id="UP001085076"/>
    </source>
</evidence>
<dbReference type="EMBL" id="JAGGNH010000008">
    <property type="protein sequence ID" value="KAJ0964863.1"/>
    <property type="molecule type" value="Genomic_DNA"/>
</dbReference>
<dbReference type="InterPro" id="IPR036426">
    <property type="entry name" value="Bulb-type_lectin_dom_sf"/>
</dbReference>
<organism evidence="2 3">
    <name type="scientific">Dioscorea zingiberensis</name>
    <dbReference type="NCBI Taxonomy" id="325984"/>
    <lineage>
        <taxon>Eukaryota</taxon>
        <taxon>Viridiplantae</taxon>
        <taxon>Streptophyta</taxon>
        <taxon>Embryophyta</taxon>
        <taxon>Tracheophyta</taxon>
        <taxon>Spermatophyta</taxon>
        <taxon>Magnoliopsida</taxon>
        <taxon>Liliopsida</taxon>
        <taxon>Dioscoreales</taxon>
        <taxon>Dioscoreaceae</taxon>
        <taxon>Dioscorea</taxon>
    </lineage>
</organism>
<gene>
    <name evidence="2" type="ORF">J5N97_026001</name>
</gene>
<comment type="caution">
    <text evidence="2">The sequence shown here is derived from an EMBL/GenBank/DDBJ whole genome shotgun (WGS) entry which is preliminary data.</text>
</comment>
<evidence type="ECO:0000313" key="2">
    <source>
        <dbReference type="EMBL" id="KAJ0964863.1"/>
    </source>
</evidence>
<dbReference type="InterPro" id="IPR051343">
    <property type="entry name" value="G-type_lectin_kinases/EP1-like"/>
</dbReference>
<dbReference type="OrthoDB" id="1884773at2759"/>
<evidence type="ECO:0008006" key="4">
    <source>
        <dbReference type="Google" id="ProtNLM"/>
    </source>
</evidence>